<feature type="non-terminal residue" evidence="5">
    <location>
        <position position="192"/>
    </location>
</feature>
<sequence>MTSEQYLEAIPPEKREAILKVENVRKAFGGLIALDGVSMEVEKGKVTIIIGPNGSGKTTLLNVVTGFLKCDSGKIFYKGKEITNKPPHEINRLGLVRTFQIPQPFYNLTVLENLLVASRYNIGESVLNAMRRSKWIEYEKRDLDRATEVMEIVNLSKVADQQASKLSGGQLKLLEIGRALMNGADTIFMDEP</sequence>
<dbReference type="InterPro" id="IPR017871">
    <property type="entry name" value="ABC_transporter-like_CS"/>
</dbReference>
<evidence type="ECO:0000256" key="3">
    <source>
        <dbReference type="ARBA" id="ARBA00022840"/>
    </source>
</evidence>
<protein>
    <submittedName>
        <fullName evidence="5">ATP-binding cassette domain-containing protein</fullName>
    </submittedName>
</protein>
<keyword evidence="2" id="KW-0547">Nucleotide-binding</keyword>
<dbReference type="EMBL" id="DSFE01000068">
    <property type="protein sequence ID" value="HEU97819.1"/>
    <property type="molecule type" value="Genomic_DNA"/>
</dbReference>
<dbReference type="InterPro" id="IPR003439">
    <property type="entry name" value="ABC_transporter-like_ATP-bd"/>
</dbReference>
<dbReference type="Proteomes" id="UP000885664">
    <property type="component" value="Unassembled WGS sequence"/>
</dbReference>
<keyword evidence="1" id="KW-0813">Transport</keyword>
<gene>
    <name evidence="5" type="ORF">ENO36_03065</name>
</gene>
<dbReference type="Gene3D" id="3.40.50.300">
    <property type="entry name" value="P-loop containing nucleotide triphosphate hydrolases"/>
    <property type="match status" value="1"/>
</dbReference>
<keyword evidence="3 5" id="KW-0067">ATP-binding</keyword>
<dbReference type="GO" id="GO:0016887">
    <property type="term" value="F:ATP hydrolysis activity"/>
    <property type="evidence" value="ECO:0007669"/>
    <property type="project" value="InterPro"/>
</dbReference>
<dbReference type="Pfam" id="PF00005">
    <property type="entry name" value="ABC_tran"/>
    <property type="match status" value="1"/>
</dbReference>
<comment type="caution">
    <text evidence="5">The sequence shown here is derived from an EMBL/GenBank/DDBJ whole genome shotgun (WGS) entry which is preliminary data.</text>
</comment>
<name>A0A7C2YDQ7_9CREN</name>
<dbReference type="PROSITE" id="PS00211">
    <property type="entry name" value="ABC_TRANSPORTER_1"/>
    <property type="match status" value="1"/>
</dbReference>
<organism evidence="5">
    <name type="scientific">Fervidicoccus fontis</name>
    <dbReference type="NCBI Taxonomy" id="683846"/>
    <lineage>
        <taxon>Archaea</taxon>
        <taxon>Thermoproteota</taxon>
        <taxon>Thermoprotei</taxon>
        <taxon>Fervidicoccales</taxon>
        <taxon>Fervidicoccaceae</taxon>
        <taxon>Fervidicoccus</taxon>
    </lineage>
</organism>
<dbReference type="GO" id="GO:0005524">
    <property type="term" value="F:ATP binding"/>
    <property type="evidence" value="ECO:0007669"/>
    <property type="project" value="UniProtKB-KW"/>
</dbReference>
<evidence type="ECO:0000313" key="5">
    <source>
        <dbReference type="EMBL" id="HEU97819.1"/>
    </source>
</evidence>
<evidence type="ECO:0000259" key="4">
    <source>
        <dbReference type="PROSITE" id="PS50893"/>
    </source>
</evidence>
<evidence type="ECO:0000256" key="2">
    <source>
        <dbReference type="ARBA" id="ARBA00022741"/>
    </source>
</evidence>
<accession>A0A7C2YDQ7</accession>
<dbReference type="PANTHER" id="PTHR45772:SF9">
    <property type="entry name" value="CONSERVED COMPONENT OF ABC TRANSPORTER FOR NATURAL AMINO ACIDS"/>
    <property type="match status" value="1"/>
</dbReference>
<dbReference type="PANTHER" id="PTHR45772">
    <property type="entry name" value="CONSERVED COMPONENT OF ABC TRANSPORTER FOR NATURAL AMINO ACIDS-RELATED"/>
    <property type="match status" value="1"/>
</dbReference>
<feature type="domain" description="ABC transporter" evidence="4">
    <location>
        <begin position="19"/>
        <end position="192"/>
    </location>
</feature>
<dbReference type="PROSITE" id="PS50893">
    <property type="entry name" value="ABC_TRANSPORTER_2"/>
    <property type="match status" value="1"/>
</dbReference>
<reference evidence="5" key="1">
    <citation type="journal article" date="2020" name="mSystems">
        <title>Genome- and Community-Level Interaction Insights into Carbon Utilization and Element Cycling Functions of Hydrothermarchaeota in Hydrothermal Sediment.</title>
        <authorList>
            <person name="Zhou Z."/>
            <person name="Liu Y."/>
            <person name="Xu W."/>
            <person name="Pan J."/>
            <person name="Luo Z.H."/>
            <person name="Li M."/>
        </authorList>
    </citation>
    <scope>NUCLEOTIDE SEQUENCE [LARGE SCALE GENOMIC DNA]</scope>
    <source>
        <strain evidence="5">SpSt-1259</strain>
    </source>
</reference>
<dbReference type="GO" id="GO:0005886">
    <property type="term" value="C:plasma membrane"/>
    <property type="evidence" value="ECO:0007669"/>
    <property type="project" value="TreeGrafter"/>
</dbReference>
<dbReference type="InterPro" id="IPR051120">
    <property type="entry name" value="ABC_AA/LPS_Transport"/>
</dbReference>
<dbReference type="InterPro" id="IPR027417">
    <property type="entry name" value="P-loop_NTPase"/>
</dbReference>
<evidence type="ECO:0000256" key="1">
    <source>
        <dbReference type="ARBA" id="ARBA00022448"/>
    </source>
</evidence>
<dbReference type="SUPFAM" id="SSF52540">
    <property type="entry name" value="P-loop containing nucleoside triphosphate hydrolases"/>
    <property type="match status" value="1"/>
</dbReference>
<dbReference type="AlphaFoldDB" id="A0A7C2YDQ7"/>
<proteinExistence type="predicted"/>